<evidence type="ECO:0000256" key="7">
    <source>
        <dbReference type="SAM" id="Phobius"/>
    </source>
</evidence>
<dbReference type="FunFam" id="1.20.1250.20:FF:000003">
    <property type="entry name" value="Solute carrier family 17 member 3"/>
    <property type="match status" value="1"/>
</dbReference>
<evidence type="ECO:0000256" key="2">
    <source>
        <dbReference type="ARBA" id="ARBA00022448"/>
    </source>
</evidence>
<evidence type="ECO:0000256" key="3">
    <source>
        <dbReference type="ARBA" id="ARBA00022692"/>
    </source>
</evidence>
<feature type="transmembrane region" description="Helical" evidence="7">
    <location>
        <begin position="446"/>
        <end position="472"/>
    </location>
</feature>
<dbReference type="AlphaFoldDB" id="A0A922CKV3"/>
<evidence type="ECO:0000313" key="10">
    <source>
        <dbReference type="Proteomes" id="UP000791440"/>
    </source>
</evidence>
<keyword evidence="3 7" id="KW-0812">Transmembrane</keyword>
<feature type="transmembrane region" description="Helical" evidence="7">
    <location>
        <begin position="484"/>
        <end position="504"/>
    </location>
</feature>
<evidence type="ECO:0000256" key="6">
    <source>
        <dbReference type="ARBA" id="ARBA00023136"/>
    </source>
</evidence>
<evidence type="ECO:0000256" key="5">
    <source>
        <dbReference type="ARBA" id="ARBA00022989"/>
    </source>
</evidence>
<reference evidence="9" key="2">
    <citation type="submission" date="2020-12" db="EMBL/GenBank/DDBJ databases">
        <authorList>
            <person name="Kanost M."/>
        </authorList>
    </citation>
    <scope>NUCLEOTIDE SEQUENCE</scope>
</reference>
<keyword evidence="10" id="KW-1185">Reference proteome</keyword>
<dbReference type="PANTHER" id="PTHR11662:SF280">
    <property type="entry name" value="FI21844P1-RELATED"/>
    <property type="match status" value="1"/>
</dbReference>
<dbReference type="GO" id="GO:0016020">
    <property type="term" value="C:membrane"/>
    <property type="evidence" value="ECO:0007669"/>
    <property type="project" value="UniProtKB-SubCell"/>
</dbReference>
<dbReference type="GO" id="GO:0015293">
    <property type="term" value="F:symporter activity"/>
    <property type="evidence" value="ECO:0007669"/>
    <property type="project" value="UniProtKB-KW"/>
</dbReference>
<evidence type="ECO:0000259" key="8">
    <source>
        <dbReference type="PROSITE" id="PS50850"/>
    </source>
</evidence>
<feature type="transmembrane region" description="Helical" evidence="7">
    <location>
        <begin position="161"/>
        <end position="180"/>
    </location>
</feature>
<keyword evidence="4" id="KW-0769">Symport</keyword>
<keyword evidence="5 7" id="KW-1133">Transmembrane helix</keyword>
<dbReference type="InterPro" id="IPR011701">
    <property type="entry name" value="MFS"/>
</dbReference>
<dbReference type="Pfam" id="PF07690">
    <property type="entry name" value="MFS_1"/>
    <property type="match status" value="1"/>
</dbReference>
<name>A0A922CKV3_MANSE</name>
<feature type="domain" description="Major facilitator superfamily (MFS) profile" evidence="8">
    <location>
        <begin position="54"/>
        <end position="508"/>
    </location>
</feature>
<dbReference type="InterPro" id="IPR050382">
    <property type="entry name" value="MFS_Na/Anion_cotransporter"/>
</dbReference>
<gene>
    <name evidence="9" type="ORF">O3G_MSEX005908</name>
</gene>
<feature type="transmembrane region" description="Helical" evidence="7">
    <location>
        <begin position="399"/>
        <end position="426"/>
    </location>
</feature>
<evidence type="ECO:0000256" key="4">
    <source>
        <dbReference type="ARBA" id="ARBA00022847"/>
    </source>
</evidence>
<evidence type="ECO:0000313" key="9">
    <source>
        <dbReference type="EMBL" id="KAG6449208.1"/>
    </source>
</evidence>
<feature type="transmembrane region" description="Helical" evidence="7">
    <location>
        <begin position="255"/>
        <end position="276"/>
    </location>
</feature>
<comment type="caution">
    <text evidence="9">The sequence shown here is derived from an EMBL/GenBank/DDBJ whole genome shotgun (WGS) entry which is preliminary data.</text>
</comment>
<feature type="transmembrane region" description="Helical" evidence="7">
    <location>
        <begin position="317"/>
        <end position="338"/>
    </location>
</feature>
<sequence>MEKTANDYYKVPTKELLKDPDAEVPPAYGYGVRHIQLVIFTICLSTSFIARGHLGVSIVAMTRTPNLEETLLTNLSDGVQGHSKNLVLENVSENINVSDIKSIELNYTKMKTNVNDAAKWNIETYNWSKSVQEMVLGSFFLGDTIMMFPMGMVCQRWGGKLPFQISLFINGIISFATPWLTMWGGWKAVCCCRIIQGLSQAGTYPSVQMLLANWVSSSERATLSSYLYTGTTFGNVIAFQIGGILAESRWGWPCTFWTVGAVCFVSFILLTVFGAATPKQHKSISQEEKYYILGRFSDEVIRNPRVPWKALLTSRPVWASFATHVGSGVAFVFFFTQVPSYIHYILGIDVKSSGILSSLPYMASFFTSIAFGIASDFCTNRNLVSVKNARRINNSIAQIGTAVSLMLTSFATSITGAITCLVLAMACQMGIHAGWMVNHIDLAPNFTGTIMSVGNVLMNIFVLLIPVFVSHIVTDVRDPHQWRVMFGIVGALAIACNAVFVIFLSTERQPWNDEDYNAVNDKEHKEKEL</sequence>
<evidence type="ECO:0000256" key="1">
    <source>
        <dbReference type="ARBA" id="ARBA00004141"/>
    </source>
</evidence>
<dbReference type="PROSITE" id="PS50850">
    <property type="entry name" value="MFS"/>
    <property type="match status" value="1"/>
</dbReference>
<reference evidence="9" key="1">
    <citation type="journal article" date="2016" name="Insect Biochem. Mol. Biol.">
        <title>Multifaceted biological insights from a draft genome sequence of the tobacco hornworm moth, Manduca sexta.</title>
        <authorList>
            <person name="Kanost M.R."/>
            <person name="Arrese E.L."/>
            <person name="Cao X."/>
            <person name="Chen Y.R."/>
            <person name="Chellapilla S."/>
            <person name="Goldsmith M.R."/>
            <person name="Grosse-Wilde E."/>
            <person name="Heckel D.G."/>
            <person name="Herndon N."/>
            <person name="Jiang H."/>
            <person name="Papanicolaou A."/>
            <person name="Qu J."/>
            <person name="Soulages J.L."/>
            <person name="Vogel H."/>
            <person name="Walters J."/>
            <person name="Waterhouse R.M."/>
            <person name="Ahn S.J."/>
            <person name="Almeida F.C."/>
            <person name="An C."/>
            <person name="Aqrawi P."/>
            <person name="Bretschneider A."/>
            <person name="Bryant W.B."/>
            <person name="Bucks S."/>
            <person name="Chao H."/>
            <person name="Chevignon G."/>
            <person name="Christen J.M."/>
            <person name="Clarke D.F."/>
            <person name="Dittmer N.T."/>
            <person name="Ferguson L.C.F."/>
            <person name="Garavelou S."/>
            <person name="Gordon K.H.J."/>
            <person name="Gunaratna R.T."/>
            <person name="Han Y."/>
            <person name="Hauser F."/>
            <person name="He Y."/>
            <person name="Heidel-Fischer H."/>
            <person name="Hirsh A."/>
            <person name="Hu Y."/>
            <person name="Jiang H."/>
            <person name="Kalra D."/>
            <person name="Klinner C."/>
            <person name="Konig C."/>
            <person name="Kovar C."/>
            <person name="Kroll A.R."/>
            <person name="Kuwar S.S."/>
            <person name="Lee S.L."/>
            <person name="Lehman R."/>
            <person name="Li K."/>
            <person name="Li Z."/>
            <person name="Liang H."/>
            <person name="Lovelace S."/>
            <person name="Lu Z."/>
            <person name="Mansfield J.H."/>
            <person name="McCulloch K.J."/>
            <person name="Mathew T."/>
            <person name="Morton B."/>
            <person name="Muzny D.M."/>
            <person name="Neunemann D."/>
            <person name="Ongeri F."/>
            <person name="Pauchet Y."/>
            <person name="Pu L.L."/>
            <person name="Pyrousis I."/>
            <person name="Rao X.J."/>
            <person name="Redding A."/>
            <person name="Roesel C."/>
            <person name="Sanchez-Gracia A."/>
            <person name="Schaack S."/>
            <person name="Shukla A."/>
            <person name="Tetreau G."/>
            <person name="Wang Y."/>
            <person name="Xiong G.H."/>
            <person name="Traut W."/>
            <person name="Walsh T.K."/>
            <person name="Worley K.C."/>
            <person name="Wu D."/>
            <person name="Wu W."/>
            <person name="Wu Y.Q."/>
            <person name="Zhang X."/>
            <person name="Zou Z."/>
            <person name="Zucker H."/>
            <person name="Briscoe A.D."/>
            <person name="Burmester T."/>
            <person name="Clem R.J."/>
            <person name="Feyereisen R."/>
            <person name="Grimmelikhuijzen C.J.P."/>
            <person name="Hamodrakas S.J."/>
            <person name="Hansson B.S."/>
            <person name="Huguet E."/>
            <person name="Jermiin L.S."/>
            <person name="Lan Q."/>
            <person name="Lehman H.K."/>
            <person name="Lorenzen M."/>
            <person name="Merzendorfer H."/>
            <person name="Michalopoulos I."/>
            <person name="Morton D.B."/>
            <person name="Muthukrishnan S."/>
            <person name="Oakeshott J.G."/>
            <person name="Palmer W."/>
            <person name="Park Y."/>
            <person name="Passarelli A.L."/>
            <person name="Rozas J."/>
            <person name="Schwartz L.M."/>
            <person name="Smith W."/>
            <person name="Southgate A."/>
            <person name="Vilcinskas A."/>
            <person name="Vogt R."/>
            <person name="Wang P."/>
            <person name="Werren J."/>
            <person name="Yu X.Q."/>
            <person name="Zhou J.J."/>
            <person name="Brown S.J."/>
            <person name="Scherer S.E."/>
            <person name="Richards S."/>
            <person name="Blissard G.W."/>
        </authorList>
    </citation>
    <scope>NUCLEOTIDE SEQUENCE</scope>
</reference>
<accession>A0A922CKV3</accession>
<dbReference type="EMBL" id="JH668370">
    <property type="protein sequence ID" value="KAG6449208.1"/>
    <property type="molecule type" value="Genomic_DNA"/>
</dbReference>
<keyword evidence="6 7" id="KW-0472">Membrane</keyword>
<comment type="subcellular location">
    <subcellularLocation>
        <location evidence="1">Membrane</location>
        <topology evidence="1">Multi-pass membrane protein</topology>
    </subcellularLocation>
</comment>
<proteinExistence type="predicted"/>
<organism evidence="9 10">
    <name type="scientific">Manduca sexta</name>
    <name type="common">Tobacco hawkmoth</name>
    <name type="synonym">Tobacco hornworm</name>
    <dbReference type="NCBI Taxonomy" id="7130"/>
    <lineage>
        <taxon>Eukaryota</taxon>
        <taxon>Metazoa</taxon>
        <taxon>Ecdysozoa</taxon>
        <taxon>Arthropoda</taxon>
        <taxon>Hexapoda</taxon>
        <taxon>Insecta</taxon>
        <taxon>Pterygota</taxon>
        <taxon>Neoptera</taxon>
        <taxon>Endopterygota</taxon>
        <taxon>Lepidoptera</taxon>
        <taxon>Glossata</taxon>
        <taxon>Ditrysia</taxon>
        <taxon>Bombycoidea</taxon>
        <taxon>Sphingidae</taxon>
        <taxon>Sphinginae</taxon>
        <taxon>Sphingini</taxon>
        <taxon>Manduca</taxon>
    </lineage>
</organism>
<dbReference type="GO" id="GO:0006820">
    <property type="term" value="P:monoatomic anion transport"/>
    <property type="evidence" value="ECO:0007669"/>
    <property type="project" value="TreeGrafter"/>
</dbReference>
<dbReference type="Proteomes" id="UP000791440">
    <property type="component" value="Unassembled WGS sequence"/>
</dbReference>
<protein>
    <recommendedName>
        <fullName evidence="8">Major facilitator superfamily (MFS) profile domain-containing protein</fullName>
    </recommendedName>
</protein>
<keyword evidence="2" id="KW-0813">Transport</keyword>
<dbReference type="PANTHER" id="PTHR11662">
    <property type="entry name" value="SOLUTE CARRIER FAMILY 17"/>
    <property type="match status" value="1"/>
</dbReference>
<dbReference type="InterPro" id="IPR020846">
    <property type="entry name" value="MFS_dom"/>
</dbReference>
<feature type="transmembrane region" description="Helical" evidence="7">
    <location>
        <begin position="134"/>
        <end position="154"/>
    </location>
</feature>
<feature type="transmembrane region" description="Helical" evidence="7">
    <location>
        <begin position="358"/>
        <end position="378"/>
    </location>
</feature>